<dbReference type="SUPFAM" id="SSF53328">
    <property type="entry name" value="Formyltransferase"/>
    <property type="match status" value="1"/>
</dbReference>
<dbReference type="GO" id="GO:0004479">
    <property type="term" value="F:methionyl-tRNA formyltransferase activity"/>
    <property type="evidence" value="ECO:0007669"/>
    <property type="project" value="TreeGrafter"/>
</dbReference>
<protein>
    <submittedName>
        <fullName evidence="2">Related to methionyl-trna formyltransferase</fullName>
    </submittedName>
</protein>
<name>A0A8H8TR30_9BASI</name>
<dbReference type="GO" id="GO:0005739">
    <property type="term" value="C:mitochondrion"/>
    <property type="evidence" value="ECO:0007669"/>
    <property type="project" value="TreeGrafter"/>
</dbReference>
<reference evidence="2" key="1">
    <citation type="submission" date="2018-08" db="EMBL/GenBank/DDBJ databases">
        <authorList>
            <person name="Guldener U."/>
        </authorList>
    </citation>
    <scope>NUCLEOTIDE SEQUENCE</scope>
    <source>
        <strain evidence="2">UB2</strain>
    </source>
</reference>
<keyword evidence="2" id="KW-0808">Transferase</keyword>
<evidence type="ECO:0000313" key="3">
    <source>
        <dbReference type="Proteomes" id="UP000658997"/>
    </source>
</evidence>
<gene>
    <name evidence="2" type="ORF">UBRO2_02521</name>
</gene>
<dbReference type="Proteomes" id="UP000658997">
    <property type="component" value="Unassembled WGS sequence"/>
</dbReference>
<dbReference type="PANTHER" id="PTHR11138:SF5">
    <property type="entry name" value="METHIONYL-TRNA FORMYLTRANSFERASE, MITOCHONDRIAL"/>
    <property type="match status" value="1"/>
</dbReference>
<sequence>MLFCGTDNFAAASLSALIANRSSLCSSLHVLTPPDTLQRWGAARMKVSPVKQLALSYELPHDHVPPAGMSDYALPAEFPMSDKSILLTCSFGHMIPDSLLDTFANPWQRINIHPSLLPQLRGAAPIQWALARRLQESGVSIQTLEKGKFDTGTIVAREAFAFPPVVESAEGIPSFLQVEKVMADRAAELLVRILSDLPGHWANSRPQNESQKTFAPKAKAAFSNIKWDKMTAEDVVARERAFAYLYPLSTTLHPYAASFKPVAVNFFDTSTLLSIQIDSETAEVLLADSLPAGSAAFSPALNALVVKTLPEGQGAVLLVVKAIKTEGKKAKSAAEWFKAYRDRADPSTAILTFQ</sequence>
<evidence type="ECO:0000313" key="2">
    <source>
        <dbReference type="EMBL" id="SYW78329.1"/>
    </source>
</evidence>
<dbReference type="EMBL" id="ULHB01000039">
    <property type="protein sequence ID" value="SYW78329.1"/>
    <property type="molecule type" value="Genomic_DNA"/>
</dbReference>
<keyword evidence="3" id="KW-1185">Reference proteome</keyword>
<organism evidence="2 3">
    <name type="scientific">Ustilago bromivora</name>
    <dbReference type="NCBI Taxonomy" id="307758"/>
    <lineage>
        <taxon>Eukaryota</taxon>
        <taxon>Fungi</taxon>
        <taxon>Dikarya</taxon>
        <taxon>Basidiomycota</taxon>
        <taxon>Ustilaginomycotina</taxon>
        <taxon>Ustilaginomycetes</taxon>
        <taxon>Ustilaginales</taxon>
        <taxon>Ustilaginaceae</taxon>
        <taxon>Ustilago</taxon>
    </lineage>
</organism>
<feature type="domain" description="Formyl transferase N-terminal" evidence="1">
    <location>
        <begin position="4"/>
        <end position="160"/>
    </location>
</feature>
<proteinExistence type="predicted"/>
<accession>A0A8H8TR30</accession>
<dbReference type="InterPro" id="IPR036477">
    <property type="entry name" value="Formyl_transf_N_sf"/>
</dbReference>
<dbReference type="Gene3D" id="3.40.50.12230">
    <property type="match status" value="1"/>
</dbReference>
<evidence type="ECO:0000259" key="1">
    <source>
        <dbReference type="Pfam" id="PF00551"/>
    </source>
</evidence>
<comment type="caution">
    <text evidence="2">The sequence shown here is derived from an EMBL/GenBank/DDBJ whole genome shotgun (WGS) entry which is preliminary data.</text>
</comment>
<dbReference type="PANTHER" id="PTHR11138">
    <property type="entry name" value="METHIONYL-TRNA FORMYLTRANSFERASE"/>
    <property type="match status" value="1"/>
</dbReference>
<dbReference type="Pfam" id="PF00551">
    <property type="entry name" value="Formyl_trans_N"/>
    <property type="match status" value="1"/>
</dbReference>
<dbReference type="InterPro" id="IPR002376">
    <property type="entry name" value="Formyl_transf_N"/>
</dbReference>
<dbReference type="AlphaFoldDB" id="A0A8H8TR30"/>